<feature type="binding site" evidence="15">
    <location>
        <position position="54"/>
    </location>
    <ligand>
        <name>Zn(2+)</name>
        <dbReference type="ChEBI" id="CHEBI:29105"/>
        <note>catalytic</note>
    </ligand>
</feature>
<feature type="binding site" evidence="14">
    <location>
        <position position="166"/>
    </location>
    <ligand>
        <name>NADP(+)</name>
        <dbReference type="ChEBI" id="CHEBI:58349"/>
    </ligand>
</feature>
<evidence type="ECO:0000256" key="4">
    <source>
        <dbReference type="ARBA" id="ARBA00005259"/>
    </source>
</evidence>
<evidence type="ECO:0000256" key="1">
    <source>
        <dbReference type="ARBA" id="ARBA00002151"/>
    </source>
</evidence>
<evidence type="ECO:0000256" key="12">
    <source>
        <dbReference type="PIRNR" id="PIRNR006769"/>
    </source>
</evidence>
<feature type="binding site" evidence="15">
    <location>
        <position position="45"/>
    </location>
    <ligand>
        <name>Zn(2+)</name>
        <dbReference type="ChEBI" id="CHEBI:29105"/>
        <note>catalytic</note>
    </ligand>
</feature>
<dbReference type="UniPathway" id="UPA00275">
    <property type="reaction ID" value="UER00401"/>
</dbReference>
<comment type="pathway">
    <text evidence="3 12">Cofactor biosynthesis; riboflavin biosynthesis; 5-amino-6-(D-ribitylamino)uracil from GTP: step 3/4.</text>
</comment>
<feature type="binding site" evidence="14">
    <location>
        <position position="177"/>
    </location>
    <ligand>
        <name>substrate</name>
    </ligand>
</feature>
<evidence type="ECO:0000256" key="13">
    <source>
        <dbReference type="PIRSR" id="PIRSR006769-1"/>
    </source>
</evidence>
<feature type="binding site" evidence="14">
    <location>
        <position position="140"/>
    </location>
    <ligand>
        <name>NADP(+)</name>
        <dbReference type="ChEBI" id="CHEBI:58349"/>
    </ligand>
</feature>
<reference evidence="17 18" key="1">
    <citation type="submission" date="2015-06" db="EMBL/GenBank/DDBJ databases">
        <title>Draft genome sequence of an Alphaproteobacteria species associated to the Mediterranean sponge Oscarella lobularis.</title>
        <authorList>
            <person name="Jourda C."/>
            <person name="Santini S."/>
            <person name="Claverie J.-M."/>
        </authorList>
    </citation>
    <scope>NUCLEOTIDE SEQUENCE [LARGE SCALE GENOMIC DNA]</scope>
    <source>
        <strain evidence="17">IGS</strain>
    </source>
</reference>
<dbReference type="InterPro" id="IPR016192">
    <property type="entry name" value="APOBEC/CMP_deaminase_Zn-bd"/>
</dbReference>
<dbReference type="Pfam" id="PF00383">
    <property type="entry name" value="dCMP_cyt_deam_1"/>
    <property type="match status" value="1"/>
</dbReference>
<dbReference type="EC" id="1.1.1.193" evidence="12"/>
<dbReference type="InterPro" id="IPR011549">
    <property type="entry name" value="RibD_C"/>
</dbReference>
<evidence type="ECO:0000259" key="16">
    <source>
        <dbReference type="PROSITE" id="PS51747"/>
    </source>
</evidence>
<dbReference type="PIRSF" id="PIRSF006769">
    <property type="entry name" value="RibD"/>
    <property type="match status" value="1"/>
</dbReference>
<dbReference type="Proteomes" id="UP000037178">
    <property type="component" value="Unassembled WGS sequence"/>
</dbReference>
<feature type="active site" description="Proton donor" evidence="13">
    <location>
        <position position="22"/>
    </location>
</feature>
<comment type="similarity">
    <text evidence="5 12">In the C-terminal section; belongs to the HTP reductase family.</text>
</comment>
<keyword evidence="7 12" id="KW-0479">Metal-binding</keyword>
<dbReference type="AlphaFoldDB" id="A0A0J9E6M6"/>
<dbReference type="Gene3D" id="3.40.140.10">
    <property type="entry name" value="Cytidine Deaminase, domain 2"/>
    <property type="match status" value="1"/>
</dbReference>
<feature type="binding site" evidence="14">
    <location>
        <begin position="267"/>
        <end position="273"/>
    </location>
    <ligand>
        <name>NADP(+)</name>
        <dbReference type="ChEBI" id="CHEBI:58349"/>
    </ligand>
</feature>
<dbReference type="GO" id="GO:0008835">
    <property type="term" value="F:diaminohydroxyphosphoribosylaminopyrimidine deaminase activity"/>
    <property type="evidence" value="ECO:0007669"/>
    <property type="project" value="UniProtKB-EC"/>
</dbReference>
<keyword evidence="10 12" id="KW-0560">Oxidoreductase</keyword>
<proteinExistence type="inferred from homology"/>
<evidence type="ECO:0000256" key="15">
    <source>
        <dbReference type="PIRSR" id="PIRSR006769-3"/>
    </source>
</evidence>
<dbReference type="GO" id="GO:0009231">
    <property type="term" value="P:riboflavin biosynthetic process"/>
    <property type="evidence" value="ECO:0007669"/>
    <property type="project" value="UniProtKB-UniPathway"/>
</dbReference>
<keyword evidence="8 12" id="KW-0862">Zinc</keyword>
<dbReference type="PANTHER" id="PTHR38011">
    <property type="entry name" value="DIHYDROFOLATE REDUCTASE FAMILY PROTEIN (AFU_ORTHOLOGUE AFUA_8G06820)"/>
    <property type="match status" value="1"/>
</dbReference>
<dbReference type="Pfam" id="PF01872">
    <property type="entry name" value="RibD_C"/>
    <property type="match status" value="1"/>
</dbReference>
<dbReference type="InterPro" id="IPR002125">
    <property type="entry name" value="CMP_dCMP_dom"/>
</dbReference>
<dbReference type="PATRIC" id="fig|1675527.3.peg.3467"/>
<dbReference type="Gene3D" id="3.40.430.10">
    <property type="entry name" value="Dihydrofolate Reductase, subunit A"/>
    <property type="match status" value="1"/>
</dbReference>
<sequence length="332" mass="34530">MVKDGRVVGRGWTQPGGRPHAERVALHQAGASAKGADVYVTLEPCSHYGKTPPCADALIAAGVARVVVAVGDPNPQVAGQGLSRLRAAGIAVALGVMTQEAARDHQGFLTLQIQARPMVTLKLASSVDGRIATATGESQWITGPEARRRVHLMRACHDAVLVGGGTARADDPMLNTRGLGVAHQPVRVVWSRNLDVPLSGALARTARDTPVWLCCGPSADPALQRAWEDLGARVFVVPVGTGGQVAPREALQALGEAGITRVFCEGGGALAASLLQADLVDRLEVFSAGLALGAEGRPSLGALGVDRLAEAPRFNLLGTEAVGRDVLLRFCR</sequence>
<dbReference type="SUPFAM" id="SSF53927">
    <property type="entry name" value="Cytidine deaminase-like"/>
    <property type="match status" value="1"/>
</dbReference>
<dbReference type="InterPro" id="IPR002734">
    <property type="entry name" value="RibDG_C"/>
</dbReference>
<dbReference type="PANTHER" id="PTHR38011:SF7">
    <property type="entry name" value="2,5-DIAMINO-6-RIBOSYLAMINO-4(3H)-PYRIMIDINONE 5'-PHOSPHATE REDUCTASE"/>
    <property type="match status" value="1"/>
</dbReference>
<dbReference type="GO" id="GO:0008270">
    <property type="term" value="F:zinc ion binding"/>
    <property type="evidence" value="ECO:0007669"/>
    <property type="project" value="InterPro"/>
</dbReference>
<evidence type="ECO:0000256" key="14">
    <source>
        <dbReference type="PIRSR" id="PIRSR006769-2"/>
    </source>
</evidence>
<feature type="binding site" evidence="14">
    <location>
        <position position="174"/>
    </location>
    <ligand>
        <name>substrate</name>
    </ligand>
</feature>
<keyword evidence="12 17" id="KW-0378">Hydrolase</keyword>
<feature type="binding site" evidence="14">
    <location>
        <position position="138"/>
    </location>
    <ligand>
        <name>substrate</name>
    </ligand>
</feature>
<protein>
    <recommendedName>
        <fullName evidence="12">Riboflavin biosynthesis protein RibD</fullName>
    </recommendedName>
    <domain>
        <recommendedName>
            <fullName evidence="12">Diaminohydroxyphosphoribosylaminopyrimidine deaminase</fullName>
            <shortName evidence="12">DRAP deaminase</shortName>
            <ecNumber evidence="12">3.5.4.26</ecNumber>
        </recommendedName>
        <alternativeName>
            <fullName evidence="12">Riboflavin-specific deaminase</fullName>
        </alternativeName>
    </domain>
    <domain>
        <recommendedName>
            <fullName evidence="12">5-amino-6-(5-phosphoribosylamino)uracil reductase</fullName>
            <ecNumber evidence="12">1.1.1.193</ecNumber>
        </recommendedName>
        <alternativeName>
            <fullName evidence="12">HTP reductase</fullName>
        </alternativeName>
    </domain>
</protein>
<dbReference type="InterPro" id="IPR016193">
    <property type="entry name" value="Cytidine_deaminase-like"/>
</dbReference>
<dbReference type="NCBIfam" id="TIGR00227">
    <property type="entry name" value="ribD_Cterm"/>
    <property type="match status" value="1"/>
</dbReference>
<evidence type="ECO:0000256" key="10">
    <source>
        <dbReference type="ARBA" id="ARBA00023002"/>
    </source>
</evidence>
<accession>A0A0J9E6M6</accession>
<dbReference type="EMBL" id="LFTY01000002">
    <property type="protein sequence ID" value="KMW58342.1"/>
    <property type="molecule type" value="Genomic_DNA"/>
</dbReference>
<feature type="binding site" evidence="14">
    <location>
        <position position="170"/>
    </location>
    <ligand>
        <name>NADP(+)</name>
        <dbReference type="ChEBI" id="CHEBI:58349"/>
    </ligand>
</feature>
<comment type="pathway">
    <text evidence="2 12">Cofactor biosynthesis; riboflavin biosynthesis; 5-amino-6-(D-ribitylamino)uracil from GTP: step 2/4.</text>
</comment>
<dbReference type="SUPFAM" id="SSF53597">
    <property type="entry name" value="Dihydrofolate reductase-like"/>
    <property type="match status" value="1"/>
</dbReference>
<evidence type="ECO:0000256" key="11">
    <source>
        <dbReference type="ARBA" id="ARBA00023268"/>
    </source>
</evidence>
<comment type="function">
    <text evidence="1 12">Converts 2,5-diamino-6-(ribosylamino)-4(3h)-pyrimidinone 5'-phosphate into 5-amino-6-(ribosylamino)-2,4(1h,3h)-pyrimidinedione 5'-phosphate.</text>
</comment>
<evidence type="ECO:0000256" key="6">
    <source>
        <dbReference type="ARBA" id="ARBA00022619"/>
    </source>
</evidence>
<organism evidence="17 18">
    <name type="scientific">Candidatus Rhodobacter oscarellae</name>
    <dbReference type="NCBI Taxonomy" id="1675527"/>
    <lineage>
        <taxon>Bacteria</taxon>
        <taxon>Pseudomonadati</taxon>
        <taxon>Pseudomonadota</taxon>
        <taxon>Alphaproteobacteria</taxon>
        <taxon>Rhodobacterales</taxon>
        <taxon>Rhodobacter group</taxon>
        <taxon>Rhodobacter</taxon>
    </lineage>
</organism>
<dbReference type="PROSITE" id="PS51747">
    <property type="entry name" value="CYT_DCMP_DEAMINASES_2"/>
    <property type="match status" value="1"/>
</dbReference>
<feature type="binding site" evidence="14">
    <location>
        <position position="265"/>
    </location>
    <ligand>
        <name>substrate</name>
    </ligand>
</feature>
<dbReference type="NCBIfam" id="TIGR00326">
    <property type="entry name" value="eubact_ribD"/>
    <property type="match status" value="1"/>
</dbReference>
<name>A0A0J9E6M6_9RHOB</name>
<comment type="cofactor">
    <cofactor evidence="12 15">
        <name>Zn(2+)</name>
        <dbReference type="ChEBI" id="CHEBI:29105"/>
    </cofactor>
    <text evidence="12 15">Binds 1 zinc ion.</text>
</comment>
<keyword evidence="9 12" id="KW-0521">NADP</keyword>
<dbReference type="EC" id="3.5.4.26" evidence="12"/>
<dbReference type="GO" id="GO:0008703">
    <property type="term" value="F:5-amino-6-(5-phosphoribosylamino)uracil reductase activity"/>
    <property type="evidence" value="ECO:0007669"/>
    <property type="project" value="UniProtKB-EC"/>
</dbReference>
<comment type="similarity">
    <text evidence="4 12">In the N-terminal section; belongs to the cytidine and deoxycytidylate deaminase family.</text>
</comment>
<evidence type="ECO:0000313" key="18">
    <source>
        <dbReference type="Proteomes" id="UP000037178"/>
    </source>
</evidence>
<dbReference type="GO" id="GO:0050661">
    <property type="term" value="F:NADP binding"/>
    <property type="evidence" value="ECO:0007669"/>
    <property type="project" value="InterPro"/>
</dbReference>
<feature type="domain" description="CMP/dCMP-type deaminase" evidence="16">
    <location>
        <begin position="1"/>
        <end position="93"/>
    </location>
</feature>
<gene>
    <name evidence="17" type="ORF">AIOL_003315</name>
</gene>
<feature type="binding site" evidence="14">
    <location>
        <position position="154"/>
    </location>
    <ligand>
        <name>substrate</name>
    </ligand>
</feature>
<evidence type="ECO:0000256" key="9">
    <source>
        <dbReference type="ARBA" id="ARBA00022857"/>
    </source>
</evidence>
<dbReference type="PROSITE" id="PS00903">
    <property type="entry name" value="CYT_DCMP_DEAMINASES_1"/>
    <property type="match status" value="1"/>
</dbReference>
<comment type="catalytic activity">
    <reaction evidence="12">
        <text>2,5-diamino-6-hydroxy-4-(5-phosphoribosylamino)-pyrimidine + H2O + H(+) = 5-amino-6-(5-phospho-D-ribosylamino)uracil + NH4(+)</text>
        <dbReference type="Rhea" id="RHEA:21868"/>
        <dbReference type="ChEBI" id="CHEBI:15377"/>
        <dbReference type="ChEBI" id="CHEBI:15378"/>
        <dbReference type="ChEBI" id="CHEBI:28938"/>
        <dbReference type="ChEBI" id="CHEBI:58453"/>
        <dbReference type="ChEBI" id="CHEBI:58614"/>
        <dbReference type="EC" id="3.5.4.26"/>
    </reaction>
</comment>
<comment type="catalytic activity">
    <reaction evidence="12">
        <text>5-amino-6-(5-phospho-D-ribitylamino)uracil + NADP(+) = 5-amino-6-(5-phospho-D-ribosylamino)uracil + NADPH + H(+)</text>
        <dbReference type="Rhea" id="RHEA:17845"/>
        <dbReference type="ChEBI" id="CHEBI:15378"/>
        <dbReference type="ChEBI" id="CHEBI:57783"/>
        <dbReference type="ChEBI" id="CHEBI:58349"/>
        <dbReference type="ChEBI" id="CHEBI:58421"/>
        <dbReference type="ChEBI" id="CHEBI:58453"/>
        <dbReference type="EC" id="1.1.1.193"/>
    </reaction>
</comment>
<evidence type="ECO:0000256" key="5">
    <source>
        <dbReference type="ARBA" id="ARBA00007417"/>
    </source>
</evidence>
<feature type="binding site" evidence="15">
    <location>
        <position position="20"/>
    </location>
    <ligand>
        <name>Zn(2+)</name>
        <dbReference type="ChEBI" id="CHEBI:29105"/>
        <note>catalytic</note>
    </ligand>
</feature>
<evidence type="ECO:0000256" key="7">
    <source>
        <dbReference type="ARBA" id="ARBA00022723"/>
    </source>
</evidence>
<dbReference type="InterPro" id="IPR024072">
    <property type="entry name" value="DHFR-like_dom_sf"/>
</dbReference>
<evidence type="ECO:0000256" key="3">
    <source>
        <dbReference type="ARBA" id="ARBA00004910"/>
    </source>
</evidence>
<comment type="caution">
    <text evidence="17">The sequence shown here is derived from an EMBL/GenBank/DDBJ whole genome shotgun (WGS) entry which is preliminary data.</text>
</comment>
<dbReference type="InterPro" id="IPR050765">
    <property type="entry name" value="Riboflavin_Biosynth_HTPR"/>
</dbReference>
<feature type="binding site" evidence="14">
    <location>
        <position position="124"/>
    </location>
    <ligand>
        <name>NADP(+)</name>
        <dbReference type="ChEBI" id="CHEBI:58349"/>
    </ligand>
</feature>
<evidence type="ECO:0000256" key="2">
    <source>
        <dbReference type="ARBA" id="ARBA00004882"/>
    </source>
</evidence>
<dbReference type="STRING" id="1675527.AIOL_003315"/>
<evidence type="ECO:0000256" key="8">
    <source>
        <dbReference type="ARBA" id="ARBA00022833"/>
    </source>
</evidence>
<dbReference type="InterPro" id="IPR004794">
    <property type="entry name" value="Eubact_RibD"/>
</dbReference>
<keyword evidence="6 12" id="KW-0686">Riboflavin biosynthesis</keyword>
<evidence type="ECO:0000313" key="17">
    <source>
        <dbReference type="EMBL" id="KMW58342.1"/>
    </source>
</evidence>
<keyword evidence="18" id="KW-1185">Reference proteome</keyword>
<keyword evidence="11" id="KW-0511">Multifunctional enzyme</keyword>